<comment type="caution">
    <text evidence="1">The sequence shown here is derived from an EMBL/GenBank/DDBJ whole genome shotgun (WGS) entry which is preliminary data.</text>
</comment>
<dbReference type="Gene3D" id="6.20.350.10">
    <property type="match status" value="1"/>
</dbReference>
<evidence type="ECO:0000313" key="2">
    <source>
        <dbReference type="Proteomes" id="UP001595916"/>
    </source>
</evidence>
<reference evidence="2" key="1">
    <citation type="journal article" date="2019" name="Int. J. Syst. Evol. Microbiol.">
        <title>The Global Catalogue of Microorganisms (GCM) 10K type strain sequencing project: providing services to taxonomists for standard genome sequencing and annotation.</title>
        <authorList>
            <consortium name="The Broad Institute Genomics Platform"/>
            <consortium name="The Broad Institute Genome Sequencing Center for Infectious Disease"/>
            <person name="Wu L."/>
            <person name="Ma J."/>
        </authorList>
    </citation>
    <scope>NUCLEOTIDE SEQUENCE [LARGE SCALE GENOMIC DNA]</scope>
    <source>
        <strain evidence="2">CCUG 46385</strain>
    </source>
</reference>
<keyword evidence="2" id="KW-1185">Reference proteome</keyword>
<accession>A0ABV9QIS0</accession>
<organism evidence="1 2">
    <name type="scientific">Filifactor villosus</name>
    <dbReference type="NCBI Taxonomy" id="29374"/>
    <lineage>
        <taxon>Bacteria</taxon>
        <taxon>Bacillati</taxon>
        <taxon>Bacillota</taxon>
        <taxon>Clostridia</taxon>
        <taxon>Peptostreptococcales</taxon>
        <taxon>Filifactoraceae</taxon>
        <taxon>Filifactor</taxon>
    </lineage>
</organism>
<name>A0ABV9QIS0_9FIRM</name>
<proteinExistence type="predicted"/>
<dbReference type="Proteomes" id="UP001595916">
    <property type="component" value="Unassembled WGS sequence"/>
</dbReference>
<evidence type="ECO:0008006" key="3">
    <source>
        <dbReference type="Google" id="ProtNLM"/>
    </source>
</evidence>
<dbReference type="EMBL" id="JBHSHL010000003">
    <property type="protein sequence ID" value="MFC4803692.1"/>
    <property type="molecule type" value="Genomic_DNA"/>
</dbReference>
<sequence>MRENWKYYKKKLSLVLFVLALILGFHGLYSYYSAAIEQPWKVLSAVLYGMIKMFLFVAPLSPEADTSVSYEIAKWLAPVLTSALVLTKITNAVFHFRNSLKNRLSKKHIVIFEKTDEADALIHNLLGRSEGYQISLVCKNPIASEWKIQYEKSGVAVHLIDFDYASPKEVESFLREIKINSVKAMIFASADDLQNYALFIRIIRKLRPKSEINCYIQCKSSSVPLYLEEIVNQEKRREASLSGVDIIPFNRNELSVRLLMDEIGTQNGILRSEFRKLGEISREKNLSVESIEEAFGQTRFLILGANELLSPLLSHLVNDAVLTTGKKIRVTVVDKDGEAKMADFLSRKEEILEALEIEAISADIRYRYFEKLLRSWSEGSPFTAIFFLTEDTIGALSCLNVVDRYFSDVPKVFRNLSGVDLKPLLPKGREEIRIFGDIKEVMTEDILIRTYLDKKAKDFNHNYNRASSLVGMGDGSEWSELSQTKKNSSRASASHARVKEEILRSLYPAKTDEELKRMLNGYFEEFKFLEEIHKNSKEEFQKEFRLYLDRHPVLDFLARLEHKRWCNSYYAMNFKYGEVKDEKNKTHPCLIEDWNVVIGEKFEVCHPEYDLIATFALFSEEDRNE</sequence>
<gene>
    <name evidence="1" type="ORF">ACFO4R_01225</name>
</gene>
<protein>
    <recommendedName>
        <fullName evidence="3">RCK N-terminal domain-containing protein</fullName>
    </recommendedName>
</protein>
<dbReference type="RefSeq" id="WP_379787144.1">
    <property type="nucleotide sequence ID" value="NZ_JBHSHL010000003.1"/>
</dbReference>
<evidence type="ECO:0000313" key="1">
    <source>
        <dbReference type="EMBL" id="MFC4803692.1"/>
    </source>
</evidence>